<proteinExistence type="predicted"/>
<dbReference type="AlphaFoldDB" id="A0AA88MB77"/>
<sequence>MESLGMYFGNDAQQMSRRLDHDSGHVLIQQCRNNGELVSGVAGARGGPGAAGVVGGGGRCEAMGGWPEIGQQPLTKNKPLSDGENC</sequence>
<feature type="region of interest" description="Disordered" evidence="1">
    <location>
        <begin position="64"/>
        <end position="86"/>
    </location>
</feature>
<gene>
    <name evidence="2" type="ORF">Q5P01_017320</name>
</gene>
<name>A0AA88MB77_CHASR</name>
<evidence type="ECO:0000313" key="3">
    <source>
        <dbReference type="Proteomes" id="UP001187415"/>
    </source>
</evidence>
<reference evidence="2" key="1">
    <citation type="submission" date="2023-07" db="EMBL/GenBank/DDBJ databases">
        <title>Chromosome-level Genome Assembly of Striped Snakehead (Channa striata).</title>
        <authorList>
            <person name="Liu H."/>
        </authorList>
    </citation>
    <scope>NUCLEOTIDE SEQUENCE</scope>
    <source>
        <strain evidence="2">Gz</strain>
        <tissue evidence="2">Muscle</tissue>
    </source>
</reference>
<evidence type="ECO:0000256" key="1">
    <source>
        <dbReference type="SAM" id="MobiDB-lite"/>
    </source>
</evidence>
<dbReference type="EMBL" id="JAUPFM010000013">
    <property type="protein sequence ID" value="KAK2833431.1"/>
    <property type="molecule type" value="Genomic_DNA"/>
</dbReference>
<protein>
    <submittedName>
        <fullName evidence="2">Uncharacterized protein</fullName>
    </submittedName>
</protein>
<accession>A0AA88MB77</accession>
<keyword evidence="3" id="KW-1185">Reference proteome</keyword>
<evidence type="ECO:0000313" key="2">
    <source>
        <dbReference type="EMBL" id="KAK2833431.1"/>
    </source>
</evidence>
<dbReference type="Proteomes" id="UP001187415">
    <property type="component" value="Unassembled WGS sequence"/>
</dbReference>
<organism evidence="2 3">
    <name type="scientific">Channa striata</name>
    <name type="common">Snakehead murrel</name>
    <name type="synonym">Ophicephalus striatus</name>
    <dbReference type="NCBI Taxonomy" id="64152"/>
    <lineage>
        <taxon>Eukaryota</taxon>
        <taxon>Metazoa</taxon>
        <taxon>Chordata</taxon>
        <taxon>Craniata</taxon>
        <taxon>Vertebrata</taxon>
        <taxon>Euteleostomi</taxon>
        <taxon>Actinopterygii</taxon>
        <taxon>Neopterygii</taxon>
        <taxon>Teleostei</taxon>
        <taxon>Neoteleostei</taxon>
        <taxon>Acanthomorphata</taxon>
        <taxon>Anabantaria</taxon>
        <taxon>Anabantiformes</taxon>
        <taxon>Channoidei</taxon>
        <taxon>Channidae</taxon>
        <taxon>Channa</taxon>
    </lineage>
</organism>
<comment type="caution">
    <text evidence="2">The sequence shown here is derived from an EMBL/GenBank/DDBJ whole genome shotgun (WGS) entry which is preliminary data.</text>
</comment>